<sequence>MSERNRKTIASSSSSSKGKSLSSSSYAPSQYVMDLVFTLVTRSRSRNTDTQPVYPIESSTPPPRPSANLVRSSDGLVQLRPTTPPSSNQGSSIPSLSTFSQAVGSKKKFVPRPKIKTYFKKTQLHPMNEAELTVQGNFMNDLITVNYNFPEILKKEVCIFLSEEFPEDHICNNCKLPSPTASTTAKEDETEEKPEALKRVAKGAKKSSKGPCVGKLCKKVSCDISLPTQGPFELFFAPLATLFSASGFSSVWEFFTEEDAYFFFQDFWKIVVNCNEVVHEVSLDCELCFIHWV</sequence>
<name>A0ABP0YTA1_9ROSI</name>
<feature type="region of interest" description="Disordered" evidence="1">
    <location>
        <begin position="1"/>
        <end position="26"/>
    </location>
</feature>
<feature type="compositionally biased region" description="Polar residues" evidence="1">
    <location>
        <begin position="85"/>
        <end position="97"/>
    </location>
</feature>
<dbReference type="Proteomes" id="UP001642487">
    <property type="component" value="Chromosome 6"/>
</dbReference>
<protein>
    <submittedName>
        <fullName evidence="2">Uncharacterized protein</fullName>
    </submittedName>
</protein>
<evidence type="ECO:0000313" key="2">
    <source>
        <dbReference type="EMBL" id="CAK9323744.1"/>
    </source>
</evidence>
<evidence type="ECO:0000256" key="1">
    <source>
        <dbReference type="SAM" id="MobiDB-lite"/>
    </source>
</evidence>
<organism evidence="2 3">
    <name type="scientific">Citrullus colocynthis</name>
    <name type="common">colocynth</name>
    <dbReference type="NCBI Taxonomy" id="252529"/>
    <lineage>
        <taxon>Eukaryota</taxon>
        <taxon>Viridiplantae</taxon>
        <taxon>Streptophyta</taxon>
        <taxon>Embryophyta</taxon>
        <taxon>Tracheophyta</taxon>
        <taxon>Spermatophyta</taxon>
        <taxon>Magnoliopsida</taxon>
        <taxon>eudicotyledons</taxon>
        <taxon>Gunneridae</taxon>
        <taxon>Pentapetalae</taxon>
        <taxon>rosids</taxon>
        <taxon>fabids</taxon>
        <taxon>Cucurbitales</taxon>
        <taxon>Cucurbitaceae</taxon>
        <taxon>Benincaseae</taxon>
        <taxon>Citrullus</taxon>
    </lineage>
</organism>
<gene>
    <name evidence="2" type="ORF">CITCOLO1_LOCUS15943</name>
</gene>
<proteinExistence type="predicted"/>
<feature type="compositionally biased region" description="Low complexity" evidence="1">
    <location>
        <begin position="11"/>
        <end position="25"/>
    </location>
</feature>
<reference evidence="2 3" key="1">
    <citation type="submission" date="2024-03" db="EMBL/GenBank/DDBJ databases">
        <authorList>
            <person name="Gkanogiannis A."/>
            <person name="Becerra Lopez-Lavalle L."/>
        </authorList>
    </citation>
    <scope>NUCLEOTIDE SEQUENCE [LARGE SCALE GENOMIC DNA]</scope>
</reference>
<feature type="region of interest" description="Disordered" evidence="1">
    <location>
        <begin position="42"/>
        <end position="97"/>
    </location>
</feature>
<dbReference type="EMBL" id="OZ021740">
    <property type="protein sequence ID" value="CAK9323744.1"/>
    <property type="molecule type" value="Genomic_DNA"/>
</dbReference>
<evidence type="ECO:0000313" key="3">
    <source>
        <dbReference type="Proteomes" id="UP001642487"/>
    </source>
</evidence>
<keyword evidence="3" id="KW-1185">Reference proteome</keyword>
<accession>A0ABP0YTA1</accession>